<proteinExistence type="predicted"/>
<reference evidence="1 2" key="1">
    <citation type="submission" date="2021-02" db="EMBL/GenBank/DDBJ databases">
        <title>Niveibacterium changnyeongensis HC41.</title>
        <authorList>
            <person name="Kang M."/>
        </authorList>
    </citation>
    <scope>NUCLEOTIDE SEQUENCE [LARGE SCALE GENOMIC DNA]</scope>
    <source>
        <strain evidence="1 2">HC41</strain>
    </source>
</reference>
<evidence type="ECO:0000313" key="1">
    <source>
        <dbReference type="EMBL" id="QSI78916.1"/>
    </source>
</evidence>
<name>A0ABX7MD25_9RHOO</name>
<keyword evidence="2" id="KW-1185">Reference proteome</keyword>
<evidence type="ECO:0000313" key="2">
    <source>
        <dbReference type="Proteomes" id="UP000663570"/>
    </source>
</evidence>
<organism evidence="1 2">
    <name type="scientific">Niveibacterium microcysteis</name>
    <dbReference type="NCBI Taxonomy" id="2811415"/>
    <lineage>
        <taxon>Bacteria</taxon>
        <taxon>Pseudomonadati</taxon>
        <taxon>Pseudomonadota</taxon>
        <taxon>Betaproteobacteria</taxon>
        <taxon>Rhodocyclales</taxon>
        <taxon>Rhodocyclaceae</taxon>
        <taxon>Niveibacterium</taxon>
    </lineage>
</organism>
<sequence length="82" mass="9501">MRLHATLPHIEAPIALHDHDTLIRAIATIRSNLAALAPHWPRNLDEERSYFLSQAINHEDLELRIRAWDAWQARIHTMPPAL</sequence>
<gene>
    <name evidence="1" type="ORF">JY500_10015</name>
</gene>
<dbReference type="RefSeq" id="WP_172199385.1">
    <property type="nucleotide sequence ID" value="NZ_CP071060.1"/>
</dbReference>
<dbReference type="Proteomes" id="UP000663570">
    <property type="component" value="Chromosome"/>
</dbReference>
<dbReference type="EMBL" id="CP071060">
    <property type="protein sequence ID" value="QSI78916.1"/>
    <property type="molecule type" value="Genomic_DNA"/>
</dbReference>
<accession>A0ABX7MD25</accession>
<protein>
    <submittedName>
        <fullName evidence="1">Uncharacterized protein</fullName>
    </submittedName>
</protein>